<gene>
    <name evidence="3" type="ORF">C8P66_10314</name>
</gene>
<feature type="signal peptide" evidence="1">
    <location>
        <begin position="1"/>
        <end position="22"/>
    </location>
</feature>
<dbReference type="Proteomes" id="UP000249688">
    <property type="component" value="Unassembled WGS sequence"/>
</dbReference>
<proteinExistence type="predicted"/>
<dbReference type="AlphaFoldDB" id="A0A2W7IND2"/>
<keyword evidence="1" id="KW-0732">Signal</keyword>
<evidence type="ECO:0000259" key="2">
    <source>
        <dbReference type="Pfam" id="PF13827"/>
    </source>
</evidence>
<protein>
    <submittedName>
        <fullName evidence="3">Uncharacterized protein DUF4189</fullName>
    </submittedName>
</protein>
<keyword evidence="4" id="KW-1185">Reference proteome</keyword>
<dbReference type="Pfam" id="PF13827">
    <property type="entry name" value="DUF4189"/>
    <property type="match status" value="1"/>
</dbReference>
<reference evidence="3 4" key="1">
    <citation type="submission" date="2018-06" db="EMBL/GenBank/DDBJ databases">
        <title>Genomic Encyclopedia of Archaeal and Bacterial Type Strains, Phase II (KMG-II): from individual species to whole genera.</title>
        <authorList>
            <person name="Goeker M."/>
        </authorList>
    </citation>
    <scope>NUCLEOTIDE SEQUENCE [LARGE SCALE GENOMIC DNA]</scope>
    <source>
        <strain evidence="3 4">DSM 24525</strain>
    </source>
</reference>
<evidence type="ECO:0000313" key="4">
    <source>
        <dbReference type="Proteomes" id="UP000249688"/>
    </source>
</evidence>
<sequence length="143" mass="14878">MPRNLQLILILPGLFLSASSLAQEEPLLFTQPGWAVAYLAPAPSAGWGIAAGRLDREAAHRRAEALCIARSGGVACRLVAELRAQCLAVAQAPLLGDDQGRVAFGTVAGAAERVDAETQAIATCQMRLPGRLCRIVESSCAGG</sequence>
<evidence type="ECO:0000256" key="1">
    <source>
        <dbReference type="SAM" id="SignalP"/>
    </source>
</evidence>
<evidence type="ECO:0000313" key="3">
    <source>
        <dbReference type="EMBL" id="PZW48989.1"/>
    </source>
</evidence>
<dbReference type="EMBL" id="QKYU01000003">
    <property type="protein sequence ID" value="PZW48989.1"/>
    <property type="molecule type" value="Genomic_DNA"/>
</dbReference>
<name>A0A2W7IND2_9PROT</name>
<comment type="caution">
    <text evidence="3">The sequence shown here is derived from an EMBL/GenBank/DDBJ whole genome shotgun (WGS) entry which is preliminary data.</text>
</comment>
<dbReference type="InterPro" id="IPR025240">
    <property type="entry name" value="DUF4189"/>
</dbReference>
<feature type="chain" id="PRO_5015932278" evidence="1">
    <location>
        <begin position="23"/>
        <end position="143"/>
    </location>
</feature>
<accession>A0A2W7IND2</accession>
<feature type="domain" description="DUF4189" evidence="2">
    <location>
        <begin position="39"/>
        <end position="140"/>
    </location>
</feature>
<organism evidence="3 4">
    <name type="scientific">Humitalea rosea</name>
    <dbReference type="NCBI Taxonomy" id="990373"/>
    <lineage>
        <taxon>Bacteria</taxon>
        <taxon>Pseudomonadati</taxon>
        <taxon>Pseudomonadota</taxon>
        <taxon>Alphaproteobacteria</taxon>
        <taxon>Acetobacterales</taxon>
        <taxon>Roseomonadaceae</taxon>
        <taxon>Humitalea</taxon>
    </lineage>
</organism>